<proteinExistence type="predicted"/>
<gene>
    <name evidence="1" type="ORF">PGLA2088_LOCUS48791</name>
</gene>
<evidence type="ECO:0000313" key="1">
    <source>
        <dbReference type="EMBL" id="CAE8737477.1"/>
    </source>
</evidence>
<dbReference type="AlphaFoldDB" id="A0A813LSL1"/>
<organism evidence="1 2">
    <name type="scientific">Polarella glacialis</name>
    <name type="common">Dinoflagellate</name>
    <dbReference type="NCBI Taxonomy" id="89957"/>
    <lineage>
        <taxon>Eukaryota</taxon>
        <taxon>Sar</taxon>
        <taxon>Alveolata</taxon>
        <taxon>Dinophyceae</taxon>
        <taxon>Suessiales</taxon>
        <taxon>Suessiaceae</taxon>
        <taxon>Polarella</taxon>
    </lineage>
</organism>
<dbReference type="Proteomes" id="UP000626109">
    <property type="component" value="Unassembled WGS sequence"/>
</dbReference>
<dbReference type="InterPro" id="IPR036514">
    <property type="entry name" value="SGNH_hydro_sf"/>
</dbReference>
<comment type="caution">
    <text evidence="1">The sequence shown here is derived from an EMBL/GenBank/DDBJ whole genome shotgun (WGS) entry which is preliminary data.</text>
</comment>
<name>A0A813LSL1_POLGL</name>
<protein>
    <recommendedName>
        <fullName evidence="3">SGNH hydrolase-type esterase domain-containing protein</fullName>
    </recommendedName>
</protein>
<feature type="non-terminal residue" evidence="1">
    <location>
        <position position="357"/>
    </location>
</feature>
<dbReference type="SUPFAM" id="SSF52266">
    <property type="entry name" value="SGNH hydrolase"/>
    <property type="match status" value="1"/>
</dbReference>
<dbReference type="Gene3D" id="3.40.50.1110">
    <property type="entry name" value="SGNH hydrolase"/>
    <property type="match status" value="1"/>
</dbReference>
<feature type="non-terminal residue" evidence="1">
    <location>
        <position position="1"/>
    </location>
</feature>
<evidence type="ECO:0008006" key="3">
    <source>
        <dbReference type="Google" id="ProtNLM"/>
    </source>
</evidence>
<dbReference type="EMBL" id="CAJNNW010036781">
    <property type="protein sequence ID" value="CAE8737477.1"/>
    <property type="molecule type" value="Genomic_DNA"/>
</dbReference>
<evidence type="ECO:0000313" key="2">
    <source>
        <dbReference type="Proteomes" id="UP000626109"/>
    </source>
</evidence>
<sequence>DGWQRPAFAAAEPCHGPALLRLAIFGEGLISATPSGPESLALSICETLAAAGSFVEVSVCLYSGVPAAKLLDLASEEEILDARGRTGPGLLAFLRPRRGAWGQADLALVVAGGSDLGLRGEPAKDVSGSLRSMLKLARRSRGVARTVASAVPDCGGEAERSLFGATLRARLQATNDILASWVREGTPPARSGSAEDMPDLFLNPGSMLPYGPRAVRAGFWEKDGVHLSIVGARLLGERLARALLHLVEEACCQPSHPQGDEGGSGSGPDGELPVPSFDAFLEAFRLEDEADCEAVTSVFVPERAPRSPLEEESVVVLQRRLRQLLCFGRSRRLALARLAVQQQAVAASMSTGSGQST</sequence>
<accession>A0A813LSL1</accession>
<reference evidence="1" key="1">
    <citation type="submission" date="2021-02" db="EMBL/GenBank/DDBJ databases">
        <authorList>
            <person name="Dougan E. K."/>
            <person name="Rhodes N."/>
            <person name="Thang M."/>
            <person name="Chan C."/>
        </authorList>
    </citation>
    <scope>NUCLEOTIDE SEQUENCE</scope>
</reference>